<gene>
    <name evidence="1" type="ORF">AVEN_121871_1</name>
</gene>
<accession>A0A4Y2TR30</accession>
<dbReference type="EMBL" id="BGPR01030518">
    <property type="protein sequence ID" value="GBO03095.1"/>
    <property type="molecule type" value="Genomic_DNA"/>
</dbReference>
<comment type="caution">
    <text evidence="1">The sequence shown here is derived from an EMBL/GenBank/DDBJ whole genome shotgun (WGS) entry which is preliminary data.</text>
</comment>
<reference evidence="1 2" key="1">
    <citation type="journal article" date="2019" name="Sci. Rep.">
        <title>Orb-weaving spider Araneus ventricosus genome elucidates the spidroin gene catalogue.</title>
        <authorList>
            <person name="Kono N."/>
            <person name="Nakamura H."/>
            <person name="Ohtoshi R."/>
            <person name="Moran D.A.P."/>
            <person name="Shinohara A."/>
            <person name="Yoshida Y."/>
            <person name="Fujiwara M."/>
            <person name="Mori M."/>
            <person name="Tomita M."/>
            <person name="Arakawa K."/>
        </authorList>
    </citation>
    <scope>NUCLEOTIDE SEQUENCE [LARGE SCALE GENOMIC DNA]</scope>
</reference>
<evidence type="ECO:0000313" key="2">
    <source>
        <dbReference type="Proteomes" id="UP000499080"/>
    </source>
</evidence>
<sequence>MDNSGLVMGNTKGRYKISRLTNARYYATVHHRDSFQPKCFRLIDTQAGQITQPQACAFLNGVDWMLSILTGGLCRLTRGWSAERNRTPLAPVGLRKVADLLTLILCNSLWDFGWSGRPSWERGGTSQNLY</sequence>
<organism evidence="1 2">
    <name type="scientific">Araneus ventricosus</name>
    <name type="common">Orbweaver spider</name>
    <name type="synonym">Epeira ventricosa</name>
    <dbReference type="NCBI Taxonomy" id="182803"/>
    <lineage>
        <taxon>Eukaryota</taxon>
        <taxon>Metazoa</taxon>
        <taxon>Ecdysozoa</taxon>
        <taxon>Arthropoda</taxon>
        <taxon>Chelicerata</taxon>
        <taxon>Arachnida</taxon>
        <taxon>Araneae</taxon>
        <taxon>Araneomorphae</taxon>
        <taxon>Entelegynae</taxon>
        <taxon>Araneoidea</taxon>
        <taxon>Araneidae</taxon>
        <taxon>Araneus</taxon>
    </lineage>
</organism>
<keyword evidence="2" id="KW-1185">Reference proteome</keyword>
<evidence type="ECO:0000313" key="1">
    <source>
        <dbReference type="EMBL" id="GBO03095.1"/>
    </source>
</evidence>
<dbReference type="Proteomes" id="UP000499080">
    <property type="component" value="Unassembled WGS sequence"/>
</dbReference>
<proteinExistence type="predicted"/>
<name>A0A4Y2TR30_ARAVE</name>
<protein>
    <submittedName>
        <fullName evidence="1">Uncharacterized protein</fullName>
    </submittedName>
</protein>
<dbReference type="AlphaFoldDB" id="A0A4Y2TR30"/>